<dbReference type="RefSeq" id="XP_062648638.1">
    <property type="nucleotide sequence ID" value="XM_062796209.1"/>
</dbReference>
<reference evidence="1" key="2">
    <citation type="submission" date="2023-05" db="EMBL/GenBank/DDBJ databases">
        <authorList>
            <consortium name="Lawrence Berkeley National Laboratory"/>
            <person name="Steindorff A."/>
            <person name="Hensen N."/>
            <person name="Bonometti L."/>
            <person name="Westerberg I."/>
            <person name="Brannstrom I.O."/>
            <person name="Guillou S."/>
            <person name="Cros-Aarteil S."/>
            <person name="Calhoun S."/>
            <person name="Haridas S."/>
            <person name="Kuo A."/>
            <person name="Mondo S."/>
            <person name="Pangilinan J."/>
            <person name="Riley R."/>
            <person name="Labutti K."/>
            <person name="Andreopoulos B."/>
            <person name="Lipzen A."/>
            <person name="Chen C."/>
            <person name="Yanf M."/>
            <person name="Daum C."/>
            <person name="Ng V."/>
            <person name="Clum A."/>
            <person name="Ohm R."/>
            <person name="Martin F."/>
            <person name="Silar P."/>
            <person name="Natvig D."/>
            <person name="Lalanne C."/>
            <person name="Gautier V."/>
            <person name="Ament-Velasquez S.L."/>
            <person name="Kruys A."/>
            <person name="Hutchinson M.I."/>
            <person name="Powell A.J."/>
            <person name="Barry K."/>
            <person name="Miller A.N."/>
            <person name="Grigoriev I.V."/>
            <person name="Debuchy R."/>
            <person name="Gladieux P."/>
            <person name="Thoren M.H."/>
            <person name="Johannesson H."/>
        </authorList>
    </citation>
    <scope>NUCLEOTIDE SEQUENCE</scope>
    <source>
        <strain evidence="1">CBS 731.68</strain>
    </source>
</reference>
<protein>
    <submittedName>
        <fullName evidence="1">Uncharacterized protein</fullName>
    </submittedName>
</protein>
<organism evidence="1 2">
    <name type="scientific">Parathielavia appendiculata</name>
    <dbReference type="NCBI Taxonomy" id="2587402"/>
    <lineage>
        <taxon>Eukaryota</taxon>
        <taxon>Fungi</taxon>
        <taxon>Dikarya</taxon>
        <taxon>Ascomycota</taxon>
        <taxon>Pezizomycotina</taxon>
        <taxon>Sordariomycetes</taxon>
        <taxon>Sordariomycetidae</taxon>
        <taxon>Sordariales</taxon>
        <taxon>Chaetomiaceae</taxon>
        <taxon>Parathielavia</taxon>
    </lineage>
</organism>
<dbReference type="GeneID" id="87832977"/>
<proteinExistence type="predicted"/>
<comment type="caution">
    <text evidence="1">The sequence shown here is derived from an EMBL/GenBank/DDBJ whole genome shotgun (WGS) entry which is preliminary data.</text>
</comment>
<dbReference type="AlphaFoldDB" id="A0AAN6Z4N9"/>
<accession>A0AAN6Z4N9</accession>
<reference evidence="1" key="1">
    <citation type="journal article" date="2023" name="Mol. Phylogenet. Evol.">
        <title>Genome-scale phylogeny and comparative genomics of the fungal order Sordariales.</title>
        <authorList>
            <person name="Hensen N."/>
            <person name="Bonometti L."/>
            <person name="Westerberg I."/>
            <person name="Brannstrom I.O."/>
            <person name="Guillou S."/>
            <person name="Cros-Aarteil S."/>
            <person name="Calhoun S."/>
            <person name="Haridas S."/>
            <person name="Kuo A."/>
            <person name="Mondo S."/>
            <person name="Pangilinan J."/>
            <person name="Riley R."/>
            <person name="LaButti K."/>
            <person name="Andreopoulos B."/>
            <person name="Lipzen A."/>
            <person name="Chen C."/>
            <person name="Yan M."/>
            <person name="Daum C."/>
            <person name="Ng V."/>
            <person name="Clum A."/>
            <person name="Steindorff A."/>
            <person name="Ohm R.A."/>
            <person name="Martin F."/>
            <person name="Silar P."/>
            <person name="Natvig D.O."/>
            <person name="Lalanne C."/>
            <person name="Gautier V."/>
            <person name="Ament-Velasquez S.L."/>
            <person name="Kruys A."/>
            <person name="Hutchinson M.I."/>
            <person name="Powell A.J."/>
            <person name="Barry K."/>
            <person name="Miller A.N."/>
            <person name="Grigoriev I.V."/>
            <person name="Debuchy R."/>
            <person name="Gladieux P."/>
            <person name="Hiltunen Thoren M."/>
            <person name="Johannesson H."/>
        </authorList>
    </citation>
    <scope>NUCLEOTIDE SEQUENCE</scope>
    <source>
        <strain evidence="1">CBS 731.68</strain>
    </source>
</reference>
<sequence>MRLRFGQALATAVGQLSVVDARAIFGDRMSQLIVCGGDDLTSPTTASIEGKAANHDEHRFRDHNDLVYHYRHYDCHHQHLFRDHNDDEHLQYKHHWDCQHYNYRHRDFKQCNNRRRDTSTDLETTITTTTTTTTSSDLLVVGALNIDVNHTDDHHKRHNFHQPRGYDSNVDVVHSYHKDDHYNHNYFNHEHRHLDDTHSRDWHFYDDHDNNNYDKKYFGGGDTDFSSRGRQHDPLDWRWLG</sequence>
<dbReference type="Proteomes" id="UP001302602">
    <property type="component" value="Unassembled WGS sequence"/>
</dbReference>
<keyword evidence="2" id="KW-1185">Reference proteome</keyword>
<evidence type="ECO:0000313" key="2">
    <source>
        <dbReference type="Proteomes" id="UP001302602"/>
    </source>
</evidence>
<name>A0AAN6Z4N9_9PEZI</name>
<evidence type="ECO:0000313" key="1">
    <source>
        <dbReference type="EMBL" id="KAK4124867.1"/>
    </source>
</evidence>
<dbReference type="EMBL" id="MU853226">
    <property type="protein sequence ID" value="KAK4124867.1"/>
    <property type="molecule type" value="Genomic_DNA"/>
</dbReference>
<gene>
    <name evidence="1" type="ORF">N657DRAFT_679680</name>
</gene>